<name>A0A4Q9VJL6_9HYPH</name>
<protein>
    <submittedName>
        <fullName evidence="5">Hpt domain-containing protein</fullName>
    </submittedName>
</protein>
<feature type="region of interest" description="Disordered" evidence="3">
    <location>
        <begin position="33"/>
        <end position="52"/>
    </location>
</feature>
<accession>A0A4Q9VJL6</accession>
<dbReference type="OrthoDB" id="9786548at2"/>
<evidence type="ECO:0000313" key="6">
    <source>
        <dbReference type="Proteomes" id="UP000292781"/>
    </source>
</evidence>
<dbReference type="InterPro" id="IPR008207">
    <property type="entry name" value="Sig_transdc_His_kin_Hpt_dom"/>
</dbReference>
<dbReference type="PROSITE" id="PS50894">
    <property type="entry name" value="HPT"/>
    <property type="match status" value="1"/>
</dbReference>
<sequence>MAKRVTPVVDDTEADMTDAGLGIDETTVFIQPPNDLRKKTRPSARKAGDPDPVAAAEAALQRMAESFDGWMTEETQRLAALWTQADASGFDPELRSDFYRAAHDIKGQAATLGYPIAGRIAASLCRLLDGTAPERMPRELVRQHVQSVRAIISENAREDSSDTARLLADRLDEVTDDYLEQIATAA</sequence>
<dbReference type="SUPFAM" id="SSF47226">
    <property type="entry name" value="Histidine-containing phosphotransfer domain, HPT domain"/>
    <property type="match status" value="1"/>
</dbReference>
<organism evidence="5 6">
    <name type="scientific">Siculibacillus lacustris</name>
    <dbReference type="NCBI Taxonomy" id="1549641"/>
    <lineage>
        <taxon>Bacteria</taxon>
        <taxon>Pseudomonadati</taxon>
        <taxon>Pseudomonadota</taxon>
        <taxon>Alphaproteobacteria</taxon>
        <taxon>Hyphomicrobiales</taxon>
        <taxon>Ancalomicrobiaceae</taxon>
        <taxon>Siculibacillus</taxon>
    </lineage>
</organism>
<dbReference type="InterPro" id="IPR036641">
    <property type="entry name" value="HPT_dom_sf"/>
</dbReference>
<dbReference type="Pfam" id="PF01627">
    <property type="entry name" value="Hpt"/>
    <property type="match status" value="1"/>
</dbReference>
<keyword evidence="2" id="KW-0597">Phosphoprotein</keyword>
<dbReference type="Proteomes" id="UP000292781">
    <property type="component" value="Unassembled WGS sequence"/>
</dbReference>
<dbReference type="GO" id="GO:0004672">
    <property type="term" value="F:protein kinase activity"/>
    <property type="evidence" value="ECO:0007669"/>
    <property type="project" value="UniProtKB-ARBA"/>
</dbReference>
<evidence type="ECO:0000313" key="5">
    <source>
        <dbReference type="EMBL" id="TBW34618.1"/>
    </source>
</evidence>
<dbReference type="RefSeq" id="WP_131310995.1">
    <property type="nucleotide sequence ID" value="NZ_SJFN01000032.1"/>
</dbReference>
<keyword evidence="6" id="KW-1185">Reference proteome</keyword>
<feature type="modified residue" description="Phosphohistidine" evidence="2">
    <location>
        <position position="103"/>
    </location>
</feature>
<gene>
    <name evidence="5" type="ORF">EYW49_17890</name>
</gene>
<dbReference type="AlphaFoldDB" id="A0A4Q9VJL6"/>
<evidence type="ECO:0000259" key="4">
    <source>
        <dbReference type="PROSITE" id="PS50894"/>
    </source>
</evidence>
<dbReference type="GO" id="GO:0000160">
    <property type="term" value="P:phosphorelay signal transduction system"/>
    <property type="evidence" value="ECO:0007669"/>
    <property type="project" value="UniProtKB-KW"/>
</dbReference>
<evidence type="ECO:0000256" key="3">
    <source>
        <dbReference type="SAM" id="MobiDB-lite"/>
    </source>
</evidence>
<evidence type="ECO:0000256" key="2">
    <source>
        <dbReference type="PROSITE-ProRule" id="PRU00110"/>
    </source>
</evidence>
<keyword evidence="1" id="KW-0902">Two-component regulatory system</keyword>
<reference evidence="5 6" key="1">
    <citation type="submission" date="2019-02" db="EMBL/GenBank/DDBJ databases">
        <title>Siculibacillus lacustris gen. nov., sp. nov., a new rosette-forming bacterium isolated from a freshwater crater lake (Lake St. Ana, Romania).</title>
        <authorList>
            <person name="Felfoldi T."/>
            <person name="Marton Z."/>
            <person name="Szabo A."/>
            <person name="Mentes A."/>
            <person name="Boka K."/>
            <person name="Marialigeti K."/>
            <person name="Mathe I."/>
            <person name="Koncz M."/>
            <person name="Schumann P."/>
            <person name="Toth E."/>
        </authorList>
    </citation>
    <scope>NUCLEOTIDE SEQUENCE [LARGE SCALE GENOMIC DNA]</scope>
    <source>
        <strain evidence="5 6">SA-279</strain>
    </source>
</reference>
<proteinExistence type="predicted"/>
<evidence type="ECO:0000256" key="1">
    <source>
        <dbReference type="ARBA" id="ARBA00023012"/>
    </source>
</evidence>
<comment type="caution">
    <text evidence="5">The sequence shown here is derived from an EMBL/GenBank/DDBJ whole genome shotgun (WGS) entry which is preliminary data.</text>
</comment>
<dbReference type="EMBL" id="SJFN01000032">
    <property type="protein sequence ID" value="TBW34618.1"/>
    <property type="molecule type" value="Genomic_DNA"/>
</dbReference>
<dbReference type="Gene3D" id="1.20.120.160">
    <property type="entry name" value="HPT domain"/>
    <property type="match status" value="1"/>
</dbReference>
<feature type="domain" description="HPt" evidence="4">
    <location>
        <begin position="56"/>
        <end position="162"/>
    </location>
</feature>